<evidence type="ECO:0000313" key="1">
    <source>
        <dbReference type="EMBL" id="VVC33232.1"/>
    </source>
</evidence>
<dbReference type="AlphaFoldDB" id="A0A5E4MLW5"/>
<sequence>MSVKLIKINPIFQTDELNLLNSLQYKYKNVLENKQKGTKPKPPSTRGRYYQHLVKRLKSKSPVWIKLETEVTIKNYWKSRWKDAEVPKKRRADWRINQGTSRIRFPSLIMDNNE</sequence>
<reference evidence="1 2" key="1">
    <citation type="submission" date="2019-08" db="EMBL/GenBank/DDBJ databases">
        <authorList>
            <person name="Alioto T."/>
            <person name="Alioto T."/>
            <person name="Gomez Garrido J."/>
        </authorList>
    </citation>
    <scope>NUCLEOTIDE SEQUENCE [LARGE SCALE GENOMIC DNA]</scope>
</reference>
<accession>A0A5E4MLW5</accession>
<gene>
    <name evidence="1" type="ORF">CINCED_3A016042</name>
</gene>
<dbReference type="OrthoDB" id="6588417at2759"/>
<dbReference type="EMBL" id="CABPRJ010000965">
    <property type="protein sequence ID" value="VVC33232.1"/>
    <property type="molecule type" value="Genomic_DNA"/>
</dbReference>
<organism evidence="1 2">
    <name type="scientific">Cinara cedri</name>
    <dbReference type="NCBI Taxonomy" id="506608"/>
    <lineage>
        <taxon>Eukaryota</taxon>
        <taxon>Metazoa</taxon>
        <taxon>Ecdysozoa</taxon>
        <taxon>Arthropoda</taxon>
        <taxon>Hexapoda</taxon>
        <taxon>Insecta</taxon>
        <taxon>Pterygota</taxon>
        <taxon>Neoptera</taxon>
        <taxon>Paraneoptera</taxon>
        <taxon>Hemiptera</taxon>
        <taxon>Sternorrhyncha</taxon>
        <taxon>Aphidomorpha</taxon>
        <taxon>Aphidoidea</taxon>
        <taxon>Aphididae</taxon>
        <taxon>Lachninae</taxon>
        <taxon>Cinara</taxon>
    </lineage>
</organism>
<name>A0A5E4MLW5_9HEMI</name>
<keyword evidence="2" id="KW-1185">Reference proteome</keyword>
<proteinExistence type="predicted"/>
<dbReference type="Proteomes" id="UP000325440">
    <property type="component" value="Unassembled WGS sequence"/>
</dbReference>
<evidence type="ECO:0000313" key="2">
    <source>
        <dbReference type="Proteomes" id="UP000325440"/>
    </source>
</evidence>
<protein>
    <submittedName>
        <fullName evidence="1">Uncharacterized protein</fullName>
    </submittedName>
</protein>